<proteinExistence type="predicted"/>
<feature type="region of interest" description="Disordered" evidence="1">
    <location>
        <begin position="1"/>
        <end position="28"/>
    </location>
</feature>
<comment type="caution">
    <text evidence="3">The sequence shown here is derived from an EMBL/GenBank/DDBJ whole genome shotgun (WGS) entry which is preliminary data.</text>
</comment>
<reference evidence="3" key="1">
    <citation type="submission" date="2020-06" db="EMBL/GenBank/DDBJ databases">
        <authorList>
            <person name="Li T."/>
            <person name="Hu X."/>
            <person name="Zhang T."/>
            <person name="Song X."/>
            <person name="Zhang H."/>
            <person name="Dai N."/>
            <person name="Sheng W."/>
            <person name="Hou X."/>
            <person name="Wei L."/>
        </authorList>
    </citation>
    <scope>NUCLEOTIDE SEQUENCE</scope>
    <source>
        <strain evidence="3">KEN8</strain>
        <tissue evidence="3">Leaf</tissue>
    </source>
</reference>
<dbReference type="PANTHER" id="PTHR31286:SF180">
    <property type="entry name" value="OS10G0362600 PROTEIN"/>
    <property type="match status" value="1"/>
</dbReference>
<sequence>MTQTHVQNSNDNLDEADDDTEEAITGADTTIREISDRATVNFNEEFDFQEFFELATRILNGESASMEQLNSLKERWKRIFQSPIDTDSKSAKLKPVASREVIPFPPSDSPLPRRNIGTVTSNSIDAIADAFLQSREKGEIIVRPSPATVEKGAQRWHSTAVGYFLGKKPYFPHVESYVRSNWKDLQQVSATSNGFYFFRFKNRVAMEDIIEGGPWLIQGQPIVLQCWEQGMSLRRQKHTRIPVWVRLKHLPMEYWMEEGLSAVASGIGVPLYTDKITRECSRLDFARVCVMLDYNSVIPKHVVVVSPILREGKETPSRIDIEYEWLPQRCKTCCSLGHTSQTCPENKKPEHVRPVTVFVKKHNMEQKKMDTEVQKMAGIQPLTQRQITFTNQRRDAPLALKMRVKYVAAQRIRQHLCQNSAAALWKQSLFIYRLLGVLILGTIAAKEVEAYEKVRKLKALKSTFRMQRKETGNLSENDIYSVAVKMEENMLHQLSKLQWLKHGDQNSKVFFRKINAMRARQRIFQISTPAGEVLTDMKDVTDEFVSYFQTLLGGTRVQKDIDVNFLQSGLKYYLTIEEADTICAPITLTEIKDAAFDIDEDSAPGPDGYTSGFFKAS</sequence>
<gene>
    <name evidence="3" type="ORF">Scaly_2887200</name>
</gene>
<dbReference type="EMBL" id="JACGWM010000090">
    <property type="protein sequence ID" value="KAL0315121.1"/>
    <property type="molecule type" value="Genomic_DNA"/>
</dbReference>
<protein>
    <recommendedName>
        <fullName evidence="2">DUF4283 domain-containing protein</fullName>
    </recommendedName>
</protein>
<dbReference type="PANTHER" id="PTHR31286">
    <property type="entry name" value="GLYCINE-RICH CELL WALL STRUCTURAL PROTEIN 1.8-LIKE"/>
    <property type="match status" value="1"/>
</dbReference>
<organism evidence="3">
    <name type="scientific">Sesamum calycinum</name>
    <dbReference type="NCBI Taxonomy" id="2727403"/>
    <lineage>
        <taxon>Eukaryota</taxon>
        <taxon>Viridiplantae</taxon>
        <taxon>Streptophyta</taxon>
        <taxon>Embryophyta</taxon>
        <taxon>Tracheophyta</taxon>
        <taxon>Spermatophyta</taxon>
        <taxon>Magnoliopsida</taxon>
        <taxon>eudicotyledons</taxon>
        <taxon>Gunneridae</taxon>
        <taxon>Pentapetalae</taxon>
        <taxon>asterids</taxon>
        <taxon>lamiids</taxon>
        <taxon>Lamiales</taxon>
        <taxon>Pedaliaceae</taxon>
        <taxon>Sesamum</taxon>
    </lineage>
</organism>
<dbReference type="InterPro" id="IPR025558">
    <property type="entry name" value="DUF4283"/>
</dbReference>
<feature type="compositionally biased region" description="Acidic residues" evidence="1">
    <location>
        <begin position="12"/>
        <end position="22"/>
    </location>
</feature>
<evidence type="ECO:0000256" key="1">
    <source>
        <dbReference type="SAM" id="MobiDB-lite"/>
    </source>
</evidence>
<evidence type="ECO:0000313" key="3">
    <source>
        <dbReference type="EMBL" id="KAL0315121.1"/>
    </source>
</evidence>
<dbReference type="Pfam" id="PF14111">
    <property type="entry name" value="DUF4283"/>
    <property type="match status" value="1"/>
</dbReference>
<accession>A0AAW2L7B7</accession>
<reference evidence="3" key="2">
    <citation type="journal article" date="2024" name="Plant">
        <title>Genomic evolution and insights into agronomic trait innovations of Sesamum species.</title>
        <authorList>
            <person name="Miao H."/>
            <person name="Wang L."/>
            <person name="Qu L."/>
            <person name="Liu H."/>
            <person name="Sun Y."/>
            <person name="Le M."/>
            <person name="Wang Q."/>
            <person name="Wei S."/>
            <person name="Zheng Y."/>
            <person name="Lin W."/>
            <person name="Duan Y."/>
            <person name="Cao H."/>
            <person name="Xiong S."/>
            <person name="Wang X."/>
            <person name="Wei L."/>
            <person name="Li C."/>
            <person name="Ma Q."/>
            <person name="Ju M."/>
            <person name="Zhao R."/>
            <person name="Li G."/>
            <person name="Mu C."/>
            <person name="Tian Q."/>
            <person name="Mei H."/>
            <person name="Zhang T."/>
            <person name="Gao T."/>
            <person name="Zhang H."/>
        </authorList>
    </citation>
    <scope>NUCLEOTIDE SEQUENCE</scope>
    <source>
        <strain evidence="3">KEN8</strain>
    </source>
</reference>
<feature type="compositionally biased region" description="Polar residues" evidence="1">
    <location>
        <begin position="1"/>
        <end position="11"/>
    </location>
</feature>
<feature type="domain" description="DUF4283" evidence="2">
    <location>
        <begin position="153"/>
        <end position="231"/>
    </location>
</feature>
<name>A0AAW2L7B7_9LAMI</name>
<dbReference type="InterPro" id="IPR040256">
    <property type="entry name" value="At4g02000-like"/>
</dbReference>
<evidence type="ECO:0000259" key="2">
    <source>
        <dbReference type="Pfam" id="PF14111"/>
    </source>
</evidence>
<dbReference type="AlphaFoldDB" id="A0AAW2L7B7"/>